<dbReference type="CDD" id="cd00466">
    <property type="entry name" value="DHQase_II"/>
    <property type="match status" value="1"/>
</dbReference>
<dbReference type="GeneID" id="33058954"/>
<keyword evidence="8" id="KW-1133">Transmembrane helix</keyword>
<comment type="pathway">
    <text evidence="2 7">Metabolic intermediate biosynthesis; chorismate biosynthesis; chorismate from D-erythrose 4-phosphate and phosphoenolpyruvate: step 3/7.</text>
</comment>
<dbReference type="NCBIfam" id="NF003806">
    <property type="entry name" value="PRK05395.1-3"/>
    <property type="match status" value="1"/>
</dbReference>
<evidence type="ECO:0000313" key="9">
    <source>
        <dbReference type="EMBL" id="AMT97087.1"/>
    </source>
</evidence>
<gene>
    <name evidence="7" type="primary">aroQ</name>
    <name evidence="9" type="ORF">A3K91_1484</name>
</gene>
<evidence type="ECO:0000256" key="3">
    <source>
        <dbReference type="ARBA" id="ARBA00011037"/>
    </source>
</evidence>
<keyword evidence="6 7" id="KW-0456">Lyase</keyword>
<proteinExistence type="inferred from homology"/>
<keyword evidence="8" id="KW-0472">Membrane</keyword>
<feature type="binding site" evidence="7">
    <location>
        <position position="108"/>
    </location>
    <ligand>
        <name>substrate</name>
    </ligand>
</feature>
<sequence length="188" mass="21025">MTTPSQSASSTETSDQHTTKRLTHKLLLINGVNLNLLGKREPEIYGHTTLVDIEKRLIARAAEYGIELICIQSNHEGQLVDEIQHYGLLANATEQVDAIIINPAAFTHTSVALRDALLATQKPFIEVHLSNVHAREPFRHHSYLSNVAVGVICGLGHLGYQMALTYWLDNLYSVDMNDIDTHNFNRND</sequence>
<evidence type="ECO:0000256" key="8">
    <source>
        <dbReference type="SAM" id="Phobius"/>
    </source>
</evidence>
<comment type="subunit">
    <text evidence="4 7">Homododecamer.</text>
</comment>
<dbReference type="NCBIfam" id="NF003807">
    <property type="entry name" value="PRK05395.1-4"/>
    <property type="match status" value="1"/>
</dbReference>
<dbReference type="PANTHER" id="PTHR21272">
    <property type="entry name" value="CATABOLIC 3-DEHYDROQUINASE"/>
    <property type="match status" value="1"/>
</dbReference>
<dbReference type="PANTHER" id="PTHR21272:SF3">
    <property type="entry name" value="CATABOLIC 3-DEHYDROQUINASE"/>
    <property type="match status" value="1"/>
</dbReference>
<keyword evidence="8" id="KW-0812">Transmembrane</keyword>
<feature type="binding site" evidence="7">
    <location>
        <position position="102"/>
    </location>
    <ligand>
        <name>substrate</name>
    </ligand>
</feature>
<evidence type="ECO:0000256" key="7">
    <source>
        <dbReference type="HAMAP-Rule" id="MF_00169"/>
    </source>
</evidence>
<evidence type="ECO:0000256" key="6">
    <source>
        <dbReference type="ARBA" id="ARBA00023239"/>
    </source>
</evidence>
<name>A0ABN4N3N4_9GAMM</name>
<keyword evidence="7" id="KW-0028">Amino-acid biosynthesis</keyword>
<reference evidence="9 10" key="1">
    <citation type="submission" date="2016-03" db="EMBL/GenBank/DDBJ databases">
        <title>Genome sequencing of Psychrobacter alimentarius PAMC 27889.</title>
        <authorList>
            <person name="Lee J."/>
            <person name="Kim O.-S."/>
        </authorList>
    </citation>
    <scope>NUCLEOTIDE SEQUENCE [LARGE SCALE GENOMIC DNA]</scope>
    <source>
        <strain evidence="9 10">PAMC 27889</strain>
    </source>
</reference>
<evidence type="ECO:0000256" key="1">
    <source>
        <dbReference type="ARBA" id="ARBA00001864"/>
    </source>
</evidence>
<feature type="active site" description="Proton donor" evidence="7">
    <location>
        <position position="128"/>
    </location>
</feature>
<evidence type="ECO:0000256" key="2">
    <source>
        <dbReference type="ARBA" id="ARBA00004902"/>
    </source>
</evidence>
<dbReference type="HAMAP" id="MF_00169">
    <property type="entry name" value="AroQ"/>
    <property type="match status" value="1"/>
</dbReference>
<dbReference type="EC" id="4.2.1.10" evidence="5 7"/>
<evidence type="ECO:0000256" key="5">
    <source>
        <dbReference type="ARBA" id="ARBA00012060"/>
    </source>
</evidence>
<accession>A0ABN4N3N4</accession>
<comment type="function">
    <text evidence="7">Catalyzes a trans-dehydration via an enolate intermediate.</text>
</comment>
<evidence type="ECO:0000256" key="4">
    <source>
        <dbReference type="ARBA" id="ARBA00011193"/>
    </source>
</evidence>
<dbReference type="InterPro" id="IPR036441">
    <property type="entry name" value="DHquinase_II_sf"/>
</dbReference>
<feature type="site" description="Transition state stabilizer" evidence="7">
    <location>
        <position position="40"/>
    </location>
</feature>
<organism evidence="9 10">
    <name type="scientific">Psychrobacter alimentarius</name>
    <dbReference type="NCBI Taxonomy" id="261164"/>
    <lineage>
        <taxon>Bacteria</taxon>
        <taxon>Pseudomonadati</taxon>
        <taxon>Pseudomonadota</taxon>
        <taxon>Gammaproteobacteria</taxon>
        <taxon>Moraxellales</taxon>
        <taxon>Moraxellaceae</taxon>
        <taxon>Psychrobacter</taxon>
    </lineage>
</organism>
<dbReference type="NCBIfam" id="TIGR01088">
    <property type="entry name" value="aroQ"/>
    <property type="match status" value="1"/>
</dbReference>
<keyword evidence="10" id="KW-1185">Reference proteome</keyword>
<dbReference type="Proteomes" id="UP000076104">
    <property type="component" value="Chromosome"/>
</dbReference>
<feature type="binding site" evidence="7">
    <location>
        <position position="139"/>
    </location>
    <ligand>
        <name>substrate</name>
    </ligand>
</feature>
<protein>
    <recommendedName>
        <fullName evidence="5 7">3-dehydroquinate dehydratase</fullName>
        <shortName evidence="7">3-dehydroquinase</shortName>
        <ecNumber evidence="5 7">4.2.1.10</ecNumber>
    </recommendedName>
    <alternativeName>
        <fullName evidence="7">Type II DHQase</fullName>
    </alternativeName>
</protein>
<dbReference type="EMBL" id="CP014945">
    <property type="protein sequence ID" value="AMT97087.1"/>
    <property type="molecule type" value="Genomic_DNA"/>
</dbReference>
<comment type="catalytic activity">
    <reaction evidence="1 7">
        <text>3-dehydroquinate = 3-dehydroshikimate + H2O</text>
        <dbReference type="Rhea" id="RHEA:21096"/>
        <dbReference type="ChEBI" id="CHEBI:15377"/>
        <dbReference type="ChEBI" id="CHEBI:16630"/>
        <dbReference type="ChEBI" id="CHEBI:32364"/>
        <dbReference type="EC" id="4.2.1.10"/>
    </reaction>
</comment>
<comment type="similarity">
    <text evidence="3 7">Belongs to the type-II 3-dehydroquinase family.</text>
</comment>
<evidence type="ECO:0000313" key="10">
    <source>
        <dbReference type="Proteomes" id="UP000076104"/>
    </source>
</evidence>
<feature type="binding site" evidence="7">
    <location>
        <position position="115"/>
    </location>
    <ligand>
        <name>substrate</name>
    </ligand>
</feature>
<feature type="transmembrane region" description="Helical" evidence="8">
    <location>
        <begin position="143"/>
        <end position="168"/>
    </location>
</feature>
<dbReference type="InterPro" id="IPR001874">
    <property type="entry name" value="DHquinase_II"/>
</dbReference>
<dbReference type="NCBIfam" id="NF003805">
    <property type="entry name" value="PRK05395.1-2"/>
    <property type="match status" value="1"/>
</dbReference>
<feature type="binding site" evidence="7">
    <location>
        <begin position="129"/>
        <end position="130"/>
    </location>
    <ligand>
        <name>substrate</name>
    </ligand>
</feature>
<dbReference type="NCBIfam" id="NF003804">
    <property type="entry name" value="PRK05395.1-1"/>
    <property type="match status" value="1"/>
</dbReference>
<dbReference type="SUPFAM" id="SSF52304">
    <property type="entry name" value="Type II 3-dehydroquinate dehydratase"/>
    <property type="match status" value="1"/>
</dbReference>
<keyword evidence="7" id="KW-0057">Aromatic amino acid biosynthesis</keyword>
<feature type="active site" description="Proton acceptor" evidence="7">
    <location>
        <position position="45"/>
    </location>
</feature>
<dbReference type="RefSeq" id="WP_062844695.1">
    <property type="nucleotide sequence ID" value="NZ_CP014945.1"/>
</dbReference>
<dbReference type="Gene3D" id="3.40.50.9100">
    <property type="entry name" value="Dehydroquinase, class II"/>
    <property type="match status" value="1"/>
</dbReference>
<dbReference type="Pfam" id="PF01220">
    <property type="entry name" value="DHquinase_II"/>
    <property type="match status" value="1"/>
</dbReference>